<dbReference type="PANTHER" id="PTHR47313">
    <property type="entry name" value="RIBOSOMAL RNA LARGE SUBUNIT METHYLTRANSFERASE K/L"/>
    <property type="match status" value="1"/>
</dbReference>
<dbReference type="GO" id="GO:0008990">
    <property type="term" value="F:rRNA (guanine-N2-)-methyltransferase activity"/>
    <property type="evidence" value="ECO:0007669"/>
    <property type="project" value="TreeGrafter"/>
</dbReference>
<dbReference type="Pfam" id="PF01170">
    <property type="entry name" value="UPF0020"/>
    <property type="match status" value="1"/>
</dbReference>
<dbReference type="RefSeq" id="WP_060778314.1">
    <property type="nucleotide sequence ID" value="NZ_CAJHLF010000002.1"/>
</dbReference>
<keyword evidence="1 6" id="KW-0489">Methyltransferase</keyword>
<dbReference type="PROSITE" id="PS51165">
    <property type="entry name" value="THUMP"/>
    <property type="match status" value="1"/>
</dbReference>
<dbReference type="Gene3D" id="3.40.50.150">
    <property type="entry name" value="Vaccinia Virus protein VP39"/>
    <property type="match status" value="1"/>
</dbReference>
<dbReference type="GO" id="GO:0003723">
    <property type="term" value="F:RNA binding"/>
    <property type="evidence" value="ECO:0007669"/>
    <property type="project" value="UniProtKB-UniRule"/>
</dbReference>
<keyword evidence="2 6" id="KW-0808">Transferase</keyword>
<protein>
    <submittedName>
        <fullName evidence="6">Class I SAM-dependent RNA methyltransferase</fullName>
    </submittedName>
</protein>
<dbReference type="AlphaFoldDB" id="A0A0X8FEJ8"/>
<evidence type="ECO:0000313" key="8">
    <source>
        <dbReference type="Proteomes" id="UP001069145"/>
    </source>
</evidence>
<dbReference type="InterPro" id="IPR000241">
    <property type="entry name" value="RlmKL-like_Mtase"/>
</dbReference>
<dbReference type="EMBL" id="JAOTML010000001">
    <property type="protein sequence ID" value="MCY3052492.1"/>
    <property type="molecule type" value="Genomic_DNA"/>
</dbReference>
<dbReference type="PANTHER" id="PTHR47313:SF1">
    <property type="entry name" value="RIBOSOMAL RNA LARGE SUBUNIT METHYLTRANSFERASE K_L"/>
    <property type="match status" value="1"/>
</dbReference>
<dbReference type="InterPro" id="IPR054170">
    <property type="entry name" value="RlmL_1st"/>
</dbReference>
<organism evidence="6 7">
    <name type="scientific">Aerococcus urinae</name>
    <dbReference type="NCBI Taxonomy" id="1376"/>
    <lineage>
        <taxon>Bacteria</taxon>
        <taxon>Bacillati</taxon>
        <taxon>Bacillota</taxon>
        <taxon>Bacilli</taxon>
        <taxon>Lactobacillales</taxon>
        <taxon>Aerococcaceae</taxon>
        <taxon>Aerococcus</taxon>
    </lineage>
</organism>
<reference evidence="5" key="2">
    <citation type="submission" date="2022-09" db="EMBL/GenBank/DDBJ databases">
        <title>Aerococcus urinae taxonomy study.</title>
        <authorList>
            <person name="Christensen J."/>
            <person name="Senneby E."/>
        </authorList>
    </citation>
    <scope>NUCLEOTIDE SEQUENCE</scope>
    <source>
        <strain evidence="5">NLD-066-U95</strain>
    </source>
</reference>
<dbReference type="InterPro" id="IPR004114">
    <property type="entry name" value="THUMP_dom"/>
</dbReference>
<proteinExistence type="predicted"/>
<evidence type="ECO:0000313" key="6">
    <source>
        <dbReference type="EMBL" id="QPS00811.1"/>
    </source>
</evidence>
<dbReference type="InterPro" id="IPR029063">
    <property type="entry name" value="SAM-dependent_MTases_sf"/>
</dbReference>
<dbReference type="SUPFAM" id="SSF53335">
    <property type="entry name" value="S-adenosyl-L-methionine-dependent methyltransferases"/>
    <property type="match status" value="1"/>
</dbReference>
<dbReference type="KEGG" id="aun:AWM73_04775"/>
<dbReference type="Proteomes" id="UP000594771">
    <property type="component" value="Chromosome"/>
</dbReference>
<dbReference type="CDD" id="cd11715">
    <property type="entry name" value="THUMP_AdoMetMT"/>
    <property type="match status" value="1"/>
</dbReference>
<dbReference type="SMART" id="SM00981">
    <property type="entry name" value="THUMP"/>
    <property type="match status" value="1"/>
</dbReference>
<dbReference type="PROSITE" id="PS00092">
    <property type="entry name" value="N6_MTASE"/>
    <property type="match status" value="1"/>
</dbReference>
<evidence type="ECO:0000313" key="5">
    <source>
        <dbReference type="EMBL" id="MCY3052492.1"/>
    </source>
</evidence>
<evidence type="ECO:0000313" key="7">
    <source>
        <dbReference type="Proteomes" id="UP000594771"/>
    </source>
</evidence>
<reference evidence="6 7" key="1">
    <citation type="submission" date="2020-12" db="EMBL/GenBank/DDBJ databases">
        <title>FDA dAtabase for Regulatory Grade micrObial Sequences (FDA-ARGOS): Supporting development and validation of Infectious Disease Dx tests.</title>
        <authorList>
            <person name="Sproer C."/>
            <person name="Gronow S."/>
            <person name="Severitt S."/>
            <person name="Schroder I."/>
            <person name="Tallon L."/>
            <person name="Sadzewicz L."/>
            <person name="Zhao X."/>
            <person name="Boylan J."/>
            <person name="Ott S."/>
            <person name="Bowen H."/>
            <person name="Vavikolanu K."/>
            <person name="Mehta A."/>
            <person name="Aluvathingal J."/>
            <person name="Nadendla S."/>
            <person name="Lowell S."/>
            <person name="Myers T."/>
            <person name="Yan Y."/>
            <person name="Sichtig H."/>
        </authorList>
    </citation>
    <scope>NUCLEOTIDE SEQUENCE [LARGE SCALE GENOMIC DNA]</scope>
    <source>
        <strain evidence="6 7">FDAARGOS_911</strain>
    </source>
</reference>
<evidence type="ECO:0000256" key="3">
    <source>
        <dbReference type="PROSITE-ProRule" id="PRU00529"/>
    </source>
</evidence>
<dbReference type="Gene3D" id="3.30.2130.30">
    <property type="match status" value="1"/>
</dbReference>
<evidence type="ECO:0000259" key="4">
    <source>
        <dbReference type="PROSITE" id="PS51165"/>
    </source>
</evidence>
<dbReference type="GO" id="GO:0070043">
    <property type="term" value="F:rRNA (guanine-N7-)-methyltransferase activity"/>
    <property type="evidence" value="ECO:0007669"/>
    <property type="project" value="TreeGrafter"/>
</dbReference>
<dbReference type="Pfam" id="PF22020">
    <property type="entry name" value="RlmL_1st"/>
    <property type="match status" value="1"/>
</dbReference>
<name>A0A0X8FEJ8_9LACT</name>
<dbReference type="OrthoDB" id="9809404at2"/>
<keyword evidence="3" id="KW-0694">RNA-binding</keyword>
<sequence length="380" mass="43426">MKQYSLIATCASGIEALVSKELKDLGYQRQNENGRIRFQGDLSDVAKTNIWLRTADRIKIVMGEFKATTFDQLYEQTKAIAWEDILPLDAEFPVSGKSVKSKLHHVPTCQSMVKKAIVDRLSEVYHRRGHLPETGARYPIEISIHKDKALLTLDSSGTSLFKRGYRQEKGGAPLKETLAAALVDLTTWFPDRPLYDPTTGSGTIAIEAAMKGMNIAPGLNRSFVCENWDIFPKEVFDQVRDQARADINHDIQLDILACDIDHRMIEIAQKNAEAAGVSHQIHFKQMQLADFTTQKSYGIIISNPPYGERLNDEDYIHKLYKKMGEIYRPLKTWSKYILTSDENFESYYGQKATKKRKLYNGALKVDYYQYWGEKRPRNKA</sequence>
<accession>A0A0X8FEJ8</accession>
<dbReference type="EMBL" id="CP065662">
    <property type="protein sequence ID" value="QPS00811.1"/>
    <property type="molecule type" value="Genomic_DNA"/>
</dbReference>
<feature type="domain" description="THUMP" evidence="4">
    <location>
        <begin position="44"/>
        <end position="155"/>
    </location>
</feature>
<dbReference type="InterPro" id="IPR002052">
    <property type="entry name" value="DNA_methylase_N6_adenine_CS"/>
</dbReference>
<dbReference type="Pfam" id="PF02926">
    <property type="entry name" value="THUMP"/>
    <property type="match status" value="1"/>
</dbReference>
<keyword evidence="8" id="KW-1185">Reference proteome</keyword>
<evidence type="ECO:0000256" key="2">
    <source>
        <dbReference type="ARBA" id="ARBA00022679"/>
    </source>
</evidence>
<evidence type="ECO:0000256" key="1">
    <source>
        <dbReference type="ARBA" id="ARBA00022603"/>
    </source>
</evidence>
<dbReference type="GeneID" id="35768214"/>
<dbReference type="Proteomes" id="UP001069145">
    <property type="component" value="Unassembled WGS sequence"/>
</dbReference>
<gene>
    <name evidence="6" type="ORF">I6G68_05280</name>
    <name evidence="5" type="ORF">ODY43_00540</name>
</gene>